<name>A0ABW4DYN2_9RHOB</name>
<gene>
    <name evidence="4" type="ORF">ACFQ5P_12430</name>
</gene>
<dbReference type="Gene3D" id="1.20.120.1490">
    <property type="match status" value="1"/>
</dbReference>
<feature type="transmembrane region" description="Helical" evidence="3">
    <location>
        <begin position="215"/>
        <end position="235"/>
    </location>
</feature>
<keyword evidence="3" id="KW-0472">Membrane</keyword>
<evidence type="ECO:0000256" key="1">
    <source>
        <dbReference type="SAM" id="Coils"/>
    </source>
</evidence>
<feature type="transmembrane region" description="Helical" evidence="3">
    <location>
        <begin position="547"/>
        <end position="567"/>
    </location>
</feature>
<proteinExistence type="predicted"/>
<evidence type="ECO:0000313" key="4">
    <source>
        <dbReference type="EMBL" id="MFD1482103.1"/>
    </source>
</evidence>
<keyword evidence="3" id="KW-1133">Transmembrane helix</keyword>
<feature type="region of interest" description="Disordered" evidence="2">
    <location>
        <begin position="141"/>
        <end position="186"/>
    </location>
</feature>
<evidence type="ECO:0000256" key="3">
    <source>
        <dbReference type="SAM" id="Phobius"/>
    </source>
</evidence>
<dbReference type="InterPro" id="IPR050445">
    <property type="entry name" value="Bact_polysacc_biosynth/exp"/>
</dbReference>
<dbReference type="RefSeq" id="WP_242679688.1">
    <property type="nucleotide sequence ID" value="NZ_CBCSAJ010000044.1"/>
</dbReference>
<dbReference type="PANTHER" id="PTHR32309">
    <property type="entry name" value="TYROSINE-PROTEIN KINASE"/>
    <property type="match status" value="1"/>
</dbReference>
<dbReference type="EMBL" id="JBHTOQ010000022">
    <property type="protein sequence ID" value="MFD1482103.1"/>
    <property type="molecule type" value="Genomic_DNA"/>
</dbReference>
<organism evidence="4 5">
    <name type="scientific">Paracoccus nototheniae</name>
    <dbReference type="NCBI Taxonomy" id="2489002"/>
    <lineage>
        <taxon>Bacteria</taxon>
        <taxon>Pseudomonadati</taxon>
        <taxon>Pseudomonadota</taxon>
        <taxon>Alphaproteobacteria</taxon>
        <taxon>Rhodobacterales</taxon>
        <taxon>Paracoccaceae</taxon>
        <taxon>Paracoccus</taxon>
    </lineage>
</organism>
<reference evidence="5" key="1">
    <citation type="journal article" date="2019" name="Int. J. Syst. Evol. Microbiol.">
        <title>The Global Catalogue of Microorganisms (GCM) 10K type strain sequencing project: providing services to taxonomists for standard genome sequencing and annotation.</title>
        <authorList>
            <consortium name="The Broad Institute Genomics Platform"/>
            <consortium name="The Broad Institute Genome Sequencing Center for Infectious Disease"/>
            <person name="Wu L."/>
            <person name="Ma J."/>
        </authorList>
    </citation>
    <scope>NUCLEOTIDE SEQUENCE [LARGE SCALE GENOMIC DNA]</scope>
    <source>
        <strain evidence="5">CCM 8875</strain>
    </source>
</reference>
<sequence length="573" mass="62352">MSPAATLPAADAGARVRLEVTRRDAPPQAANTPPNPAKDDKAARLQQFMAPDQVDDGFGDFSMKRPPKGDAEPSDPAQAPESEEGLEEKLAAIRAEKLTERQLRIARRIAGLHQIPVASGEEAVLRLRERGIDPSHRTAVGSILSSEGSRAQARPSPNAPALRPDSLPSILPDRVPAKRPALPSREELTEDKRAAEIFRIQRDLAQRRRKRMSMLAFRLVLFVVLPTILVGWYYYRMASPLYATESQFQIQSAEGGASAMGGIGAALGGVGTNTDAVAVQSYLTSRDAMLRLDRDLGFRTAFQAESVDPIKRLPADASNEATFGLYQDSVKIGYDPTEGVLNMEVIAPDPELSEKFSLALISYAEELVDALTARMRGDQMDGAQQSYEDAEAKMLAAQMRVQELQERLGVLDPMAESGVVMGQVSALEGQLTEKQLELGQLLANSSPVQSRVNAVRGDITRLREMIAQTRLDLTEGTDSRNSLAAVGGQMRVAEAELLTRQEMLAAAAAQMESARIEANKQVRYLSLSIAPIPPDEATYPRAFQNTLVAFLIFSGIYLMLSLTASILREQVST</sequence>
<keyword evidence="1" id="KW-0175">Coiled coil</keyword>
<keyword evidence="3" id="KW-0812">Transmembrane</keyword>
<evidence type="ECO:0000256" key="2">
    <source>
        <dbReference type="SAM" id="MobiDB-lite"/>
    </source>
</evidence>
<dbReference type="PANTHER" id="PTHR32309:SF13">
    <property type="entry name" value="FERRIC ENTEROBACTIN TRANSPORT PROTEIN FEPE"/>
    <property type="match status" value="1"/>
</dbReference>
<feature type="compositionally biased region" description="Low complexity" evidence="2">
    <location>
        <begin position="1"/>
        <end position="13"/>
    </location>
</feature>
<dbReference type="Proteomes" id="UP001597302">
    <property type="component" value="Unassembled WGS sequence"/>
</dbReference>
<keyword evidence="5" id="KW-1185">Reference proteome</keyword>
<comment type="caution">
    <text evidence="4">The sequence shown here is derived from an EMBL/GenBank/DDBJ whole genome shotgun (WGS) entry which is preliminary data.</text>
</comment>
<evidence type="ECO:0000313" key="5">
    <source>
        <dbReference type="Proteomes" id="UP001597302"/>
    </source>
</evidence>
<protein>
    <submittedName>
        <fullName evidence="4">Capsule biosynthesis protein</fullName>
    </submittedName>
</protein>
<feature type="coiled-coil region" evidence="1">
    <location>
        <begin position="380"/>
        <end position="407"/>
    </location>
</feature>
<accession>A0ABW4DYN2</accession>
<feature type="compositionally biased region" description="Basic and acidic residues" evidence="2">
    <location>
        <begin position="14"/>
        <end position="25"/>
    </location>
</feature>
<feature type="region of interest" description="Disordered" evidence="2">
    <location>
        <begin position="1"/>
        <end position="86"/>
    </location>
</feature>